<dbReference type="EMBL" id="JAVLVU010000001">
    <property type="protein sequence ID" value="MDT3402933.1"/>
    <property type="molecule type" value="Genomic_DNA"/>
</dbReference>
<comment type="caution">
    <text evidence="1">The sequence shown here is derived from an EMBL/GenBank/DDBJ whole genome shotgun (WGS) entry which is preliminary data.</text>
</comment>
<protein>
    <submittedName>
        <fullName evidence="1">Uncharacterized protein</fullName>
    </submittedName>
</protein>
<evidence type="ECO:0000313" key="2">
    <source>
        <dbReference type="Proteomes" id="UP001258315"/>
    </source>
</evidence>
<dbReference type="Proteomes" id="UP001258315">
    <property type="component" value="Unassembled WGS sequence"/>
</dbReference>
<accession>A0ABU3GT29</accession>
<keyword evidence="2" id="KW-1185">Reference proteome</keyword>
<reference evidence="2" key="1">
    <citation type="submission" date="2023-07" db="EMBL/GenBank/DDBJ databases">
        <title>Functional and genomic diversity of the sorghum phyllosphere microbiome.</title>
        <authorList>
            <person name="Shade A."/>
        </authorList>
    </citation>
    <scope>NUCLEOTIDE SEQUENCE [LARGE SCALE GENOMIC DNA]</scope>
    <source>
        <strain evidence="2">SORGH_AS_0422</strain>
    </source>
</reference>
<name>A0ABU3GT29_9SPHI</name>
<sequence length="110" mass="12071">MLRSYTGSITNDARNNILTLLSNRTQVPRLKVVLENIESSKIGFGSSGCAIIVDTNSVWFLIKEKAPNEFIELISKISLSQGVLLVDAAKGAIVDSTSVSNIEEYFEFDD</sequence>
<proteinExistence type="predicted"/>
<gene>
    <name evidence="1" type="ORF">QE417_002005</name>
</gene>
<organism evidence="1 2">
    <name type="scientific">Mucilaginibacter terrae</name>
    <dbReference type="NCBI Taxonomy" id="1955052"/>
    <lineage>
        <taxon>Bacteria</taxon>
        <taxon>Pseudomonadati</taxon>
        <taxon>Bacteroidota</taxon>
        <taxon>Sphingobacteriia</taxon>
        <taxon>Sphingobacteriales</taxon>
        <taxon>Sphingobacteriaceae</taxon>
        <taxon>Mucilaginibacter</taxon>
    </lineage>
</organism>
<evidence type="ECO:0000313" key="1">
    <source>
        <dbReference type="EMBL" id="MDT3402933.1"/>
    </source>
</evidence>